<protein>
    <submittedName>
        <fullName evidence="1">Uncharacterized protein</fullName>
    </submittedName>
</protein>
<dbReference type="KEGG" id="cok:COCCU_08495"/>
<gene>
    <name evidence="1" type="ORF">COCCU_08495</name>
</gene>
<sequence>MNVNLVVMPASPALVRELSPGDEAGARLRQTLREVLAAAEPTRIELVGSQDKRWHTGLSGSFQAWGAPQVSVGQGNHLPELVQRYMLGDLATRISGVREELGQPDPEVLTLVAADGSAGLTHRAPLTLLDTAPAADTWCRSLLAGENPEQELNRQQLTAAGIMETEPWLQLAALRPKRAELLQADTTLGVGRYVAAWEI</sequence>
<evidence type="ECO:0000313" key="2">
    <source>
        <dbReference type="Proteomes" id="UP000424462"/>
    </source>
</evidence>
<reference evidence="1 2" key="1">
    <citation type="submission" date="2019-11" db="EMBL/GenBank/DDBJ databases">
        <title>Complete genome sequence of Corynebacterium kalinowskii 1959, a novel Corynebacterium species isolated from soil of a small paddock in Vilsendorf, Germany.</title>
        <authorList>
            <person name="Schaffert L."/>
            <person name="Ruwe M."/>
            <person name="Milse J."/>
            <person name="Hanuschka K."/>
            <person name="Ortseifen V."/>
            <person name="Droste J."/>
            <person name="Brandt D."/>
            <person name="Schlueter L."/>
            <person name="Kutter Y."/>
            <person name="Vinke S."/>
            <person name="Viehoefer P."/>
            <person name="Jacob L."/>
            <person name="Luebke N.-C."/>
            <person name="Schulte-Berndt E."/>
            <person name="Hain C."/>
            <person name="Linder M."/>
            <person name="Schmidt P."/>
            <person name="Wollenschlaeger L."/>
            <person name="Luttermann T."/>
            <person name="Thieme E."/>
            <person name="Hassa J."/>
            <person name="Haak M."/>
            <person name="Wittchen M."/>
            <person name="Mentz A."/>
            <person name="Persicke M."/>
            <person name="Busche T."/>
            <person name="Ruckert C."/>
        </authorList>
    </citation>
    <scope>NUCLEOTIDE SEQUENCE [LARGE SCALE GENOMIC DNA]</scope>
    <source>
        <strain evidence="1 2">2039</strain>
    </source>
</reference>
<dbReference type="Proteomes" id="UP000424462">
    <property type="component" value="Chromosome"/>
</dbReference>
<dbReference type="RefSeq" id="WP_231598711.1">
    <property type="nucleotide sequence ID" value="NZ_CP046455.1"/>
</dbReference>
<dbReference type="Gene3D" id="3.40.830.10">
    <property type="entry name" value="LigB-like"/>
    <property type="match status" value="1"/>
</dbReference>
<accession>A0A6B8VTW4</accession>
<keyword evidence="2" id="KW-1185">Reference proteome</keyword>
<organism evidence="1 2">
    <name type="scientific">Corynebacterium occultum</name>
    <dbReference type="NCBI Taxonomy" id="2675219"/>
    <lineage>
        <taxon>Bacteria</taxon>
        <taxon>Bacillati</taxon>
        <taxon>Actinomycetota</taxon>
        <taxon>Actinomycetes</taxon>
        <taxon>Mycobacteriales</taxon>
        <taxon>Corynebacteriaceae</taxon>
        <taxon>Corynebacterium</taxon>
    </lineage>
</organism>
<dbReference type="EMBL" id="CP046455">
    <property type="protein sequence ID" value="QGU07623.1"/>
    <property type="molecule type" value="Genomic_DNA"/>
</dbReference>
<dbReference type="AlphaFoldDB" id="A0A6B8VTW4"/>
<proteinExistence type="predicted"/>
<evidence type="ECO:0000313" key="1">
    <source>
        <dbReference type="EMBL" id="QGU07623.1"/>
    </source>
</evidence>
<name>A0A6B8VTW4_9CORY</name>